<evidence type="ECO:0000313" key="8">
    <source>
        <dbReference type="Proteomes" id="UP000681340"/>
    </source>
</evidence>
<dbReference type="InterPro" id="IPR001268">
    <property type="entry name" value="NADH_UbQ_OxRdtase_30kDa_su"/>
</dbReference>
<dbReference type="Proteomes" id="UP000681340">
    <property type="component" value="Unassembled WGS sequence"/>
</dbReference>
<protein>
    <recommendedName>
        <fullName evidence="4">NADH-quinone oxidoreductase</fullName>
        <ecNumber evidence="4">7.1.1.-</ecNumber>
    </recommendedName>
</protein>
<evidence type="ECO:0000259" key="6">
    <source>
        <dbReference type="Pfam" id="PF00329"/>
    </source>
</evidence>
<dbReference type="GO" id="GO:0048038">
    <property type="term" value="F:quinone binding"/>
    <property type="evidence" value="ECO:0007669"/>
    <property type="project" value="UniProtKB-KW"/>
</dbReference>
<keyword evidence="3" id="KW-0520">NAD</keyword>
<comment type="caution">
    <text evidence="7">The sequence shown here is derived from an EMBL/GenBank/DDBJ whole genome shotgun (WGS) entry which is preliminary data.</text>
</comment>
<feature type="domain" description="NADH:ubiquinone oxidoreductase 30kDa subunit" evidence="6">
    <location>
        <begin position="44"/>
        <end position="163"/>
    </location>
</feature>
<evidence type="ECO:0000256" key="5">
    <source>
        <dbReference type="SAM" id="MobiDB-lite"/>
    </source>
</evidence>
<evidence type="ECO:0000256" key="3">
    <source>
        <dbReference type="RuleBase" id="RU003456"/>
    </source>
</evidence>
<feature type="compositionally biased region" description="Low complexity" evidence="5">
    <location>
        <begin position="297"/>
        <end position="317"/>
    </location>
</feature>
<feature type="compositionally biased region" description="Basic and acidic residues" evidence="5">
    <location>
        <begin position="211"/>
        <end position="221"/>
    </location>
</feature>
<dbReference type="Pfam" id="PF00329">
    <property type="entry name" value="Complex1_30kDa"/>
    <property type="match status" value="1"/>
</dbReference>
<comment type="similarity">
    <text evidence="1 3">Belongs to the complex I 30 kDa subunit family.</text>
</comment>
<gene>
    <name evidence="7" type="ORF">Aau02nite_12880</name>
</gene>
<dbReference type="PROSITE" id="PS00542">
    <property type="entry name" value="COMPLEX1_30K"/>
    <property type="match status" value="1"/>
</dbReference>
<accession>A0A919S7K5</accession>
<dbReference type="Gene3D" id="3.30.460.80">
    <property type="entry name" value="NADH:ubiquinone oxidoreductase, 30kDa subunit"/>
    <property type="match status" value="1"/>
</dbReference>
<comment type="function">
    <text evidence="4">NDH-1 shuttles electrons from NADH, via FMN and iron-sulfur (Fe-S) centers, to quinones in the respiratory chain.</text>
</comment>
<evidence type="ECO:0000256" key="4">
    <source>
        <dbReference type="RuleBase" id="RU003582"/>
    </source>
</evidence>
<feature type="compositionally biased region" description="Low complexity" evidence="5">
    <location>
        <begin position="326"/>
        <end position="362"/>
    </location>
</feature>
<keyword evidence="8" id="KW-1185">Reference proteome</keyword>
<feature type="compositionally biased region" description="Basic and acidic residues" evidence="5">
    <location>
        <begin position="232"/>
        <end position="280"/>
    </location>
</feature>
<dbReference type="InterPro" id="IPR020396">
    <property type="entry name" value="NADH_UbQ_OxRdtase_CS"/>
</dbReference>
<sequence length="396" mass="40619">MTPEEVGERLIALLTADADDAPAEGTIVAGVSGGGPGHERAVIDVPAALWWAAVAAARDPGALGCDFFDWLSAVDELEEGFTVVAHLWSTRRKHGLLLRARVTREHPVVESVIDLFPGAAWHERETHEMFGIGFSRHPDLRPLLLPPGFEGNPLRKEFVLASRVAKAWPGAKEPGESEAGTAKRAPMRPPGVPDPNEWGPMKGKIPPPETPARRAPGDRPTRAGGAVPGGERPARPAGERPARPAGERPARPAGERPARPAGERPARPAGDRPARPERRAAPAAEPTTGPPAPEPAAGPQAAEPGSSPQTVQPGTGEQPPPGPGGQAAPGHAAPPTVDPAAAGTAETIGAGQAEAAEAADQAGAEKDAADATPAPETPGTPPETGTTPETSDGKEA</sequence>
<dbReference type="PANTHER" id="PTHR10884">
    <property type="entry name" value="NADH DEHYDROGENASE UBIQUINONE IRON-SULFUR PROTEIN 3"/>
    <property type="match status" value="1"/>
</dbReference>
<dbReference type="InterPro" id="IPR037232">
    <property type="entry name" value="NADH_quin_OxRdtase_su_C/D-like"/>
</dbReference>
<dbReference type="GO" id="GO:0016651">
    <property type="term" value="F:oxidoreductase activity, acting on NAD(P)H"/>
    <property type="evidence" value="ECO:0007669"/>
    <property type="project" value="InterPro"/>
</dbReference>
<proteinExistence type="inferred from homology"/>
<feature type="region of interest" description="Disordered" evidence="5">
    <location>
        <begin position="167"/>
        <end position="396"/>
    </location>
</feature>
<keyword evidence="4" id="KW-0874">Quinone</keyword>
<organism evidence="7 8">
    <name type="scientific">Actinoplanes auranticolor</name>
    <dbReference type="NCBI Taxonomy" id="47988"/>
    <lineage>
        <taxon>Bacteria</taxon>
        <taxon>Bacillati</taxon>
        <taxon>Actinomycetota</taxon>
        <taxon>Actinomycetes</taxon>
        <taxon>Micromonosporales</taxon>
        <taxon>Micromonosporaceae</taxon>
        <taxon>Actinoplanes</taxon>
    </lineage>
</organism>
<dbReference type="GO" id="GO:0008137">
    <property type="term" value="F:NADH dehydrogenase (ubiquinone) activity"/>
    <property type="evidence" value="ECO:0007669"/>
    <property type="project" value="InterPro"/>
</dbReference>
<dbReference type="EMBL" id="BOQL01000014">
    <property type="protein sequence ID" value="GIM64818.1"/>
    <property type="molecule type" value="Genomic_DNA"/>
</dbReference>
<reference evidence="7" key="1">
    <citation type="submission" date="2021-03" db="EMBL/GenBank/DDBJ databases">
        <title>Whole genome shotgun sequence of Actinoplanes auranticolor NBRC 12245.</title>
        <authorList>
            <person name="Komaki H."/>
            <person name="Tamura T."/>
        </authorList>
    </citation>
    <scope>NUCLEOTIDE SEQUENCE</scope>
    <source>
        <strain evidence="7">NBRC 12245</strain>
    </source>
</reference>
<feature type="compositionally biased region" description="Low complexity" evidence="5">
    <location>
        <begin position="222"/>
        <end position="231"/>
    </location>
</feature>
<keyword evidence="2 3" id="KW-0813">Transport</keyword>
<dbReference type="PANTHER" id="PTHR10884:SF14">
    <property type="entry name" value="NADH DEHYDROGENASE [UBIQUINONE] IRON-SULFUR PROTEIN 3, MITOCHONDRIAL"/>
    <property type="match status" value="1"/>
</dbReference>
<dbReference type="EC" id="7.1.1.-" evidence="4"/>
<dbReference type="AlphaFoldDB" id="A0A919S7K5"/>
<keyword evidence="3" id="KW-1278">Translocase</keyword>
<evidence type="ECO:0000256" key="2">
    <source>
        <dbReference type="ARBA" id="ARBA00022448"/>
    </source>
</evidence>
<name>A0A919S7K5_9ACTN</name>
<comment type="catalytic activity">
    <reaction evidence="4">
        <text>a quinone + NADH + 5 H(+)(in) = a quinol + NAD(+) + 4 H(+)(out)</text>
        <dbReference type="Rhea" id="RHEA:57888"/>
        <dbReference type="ChEBI" id="CHEBI:15378"/>
        <dbReference type="ChEBI" id="CHEBI:24646"/>
        <dbReference type="ChEBI" id="CHEBI:57540"/>
        <dbReference type="ChEBI" id="CHEBI:57945"/>
        <dbReference type="ChEBI" id="CHEBI:132124"/>
    </reaction>
</comment>
<evidence type="ECO:0000256" key="1">
    <source>
        <dbReference type="ARBA" id="ARBA00007569"/>
    </source>
</evidence>
<evidence type="ECO:0000313" key="7">
    <source>
        <dbReference type="EMBL" id="GIM64818.1"/>
    </source>
</evidence>
<dbReference type="SUPFAM" id="SSF143243">
    <property type="entry name" value="Nqo5-like"/>
    <property type="match status" value="1"/>
</dbReference>